<name>A0ABM7PKN4_9BACT</name>
<accession>A0ABM7PKN4</accession>
<dbReference type="Pfam" id="PF11339">
    <property type="entry name" value="DUF3141"/>
    <property type="match status" value="1"/>
</dbReference>
<dbReference type="InterPro" id="IPR024501">
    <property type="entry name" value="DUF3141"/>
</dbReference>
<proteinExistence type="predicted"/>
<evidence type="ECO:0000313" key="2">
    <source>
        <dbReference type="Proteomes" id="UP001320148"/>
    </source>
</evidence>
<dbReference type="InterPro" id="IPR029058">
    <property type="entry name" value="AB_hydrolase_fold"/>
</dbReference>
<sequence length="708" mass="80296">MENPFEAYTSMISDGYGLWNEALAYQVDFAQRMTLFLDTKREQGDNFIEENRKGLPPVLHFDHEVIFNGRDLDDPVNYSLARITPEEGQEIPPDARPVLIIDPRAGHGPGIGGFRKESEVGVAMRNNHPVYFMIFTQHPVPGQTLAHVFKAHIEFLKVVQMFHPEAERPAIIGNCQGGWAAALIAADRPDVTGPLILNGSPLSYWGGQDDQSPMRYRGGLFGGVWLASLSADLGNGIFDGSQLVGGFEDLNPANSLWKKDYNLWRSVDKERDRYLFFERWWNGFVFMTKEEIQFVVRDLFVGNRLEEGRVEGGSGEIVDLRKLKDPIILFASRGDNITPPEQALGWVERVWGSVDAIKKRNQVIVYLLHEDIGHLGIFVSRRVIEREHKELIDCVELAKYLSPGLYEMLIDEDGEARFEVRDFTHIQGEGGGNSAKPFENVRKASEMNEFLYEMCLSPLVKPWGNEMMATAIRESSPLRQRLYAFCGVNPMTRAASAWAPYVREHRMEAPQDNTFRQVEQAVSDTIGAVLDGYRDIRDSACKMIFYGMYDNPMAHYLLQEALDIPDIPLDVGFESLAKEPHGEHWLSRMVEGGFLQGLMRGLLALGSVKRVVDKKQLSTMKELMKGRKHLHDMTLQEAKQVVKEQSELLNFNRELAMSTLPELIKIPEDRLTAVTIFRASLEGTEKVDRAAKLLLSHLEELLKDRQTL</sequence>
<dbReference type="EMBL" id="AP024488">
    <property type="protein sequence ID" value="BCS97670.1"/>
    <property type="molecule type" value="Genomic_DNA"/>
</dbReference>
<dbReference type="Gene3D" id="3.40.50.1820">
    <property type="entry name" value="alpha/beta hydrolase"/>
    <property type="match status" value="1"/>
</dbReference>
<dbReference type="PANTHER" id="PTHR36837:SF2">
    <property type="entry name" value="POLY(3-HYDROXYALKANOATE) POLYMERASE SUBUNIT PHAC"/>
    <property type="match status" value="1"/>
</dbReference>
<dbReference type="RefSeq" id="WP_236889073.1">
    <property type="nucleotide sequence ID" value="NZ_AP024488.1"/>
</dbReference>
<reference evidence="1 2" key="1">
    <citation type="submission" date="2021-02" db="EMBL/GenBank/DDBJ databases">
        <title>Complete genome of Desulfoluna sp. strain ASN36.</title>
        <authorList>
            <person name="Takahashi A."/>
            <person name="Kojima H."/>
            <person name="Fukui M."/>
        </authorList>
    </citation>
    <scope>NUCLEOTIDE SEQUENCE [LARGE SCALE GENOMIC DNA]</scope>
    <source>
        <strain evidence="1 2">ASN36</strain>
    </source>
</reference>
<organism evidence="1 2">
    <name type="scientific">Desulfoluna limicola</name>
    <dbReference type="NCBI Taxonomy" id="2810562"/>
    <lineage>
        <taxon>Bacteria</taxon>
        <taxon>Pseudomonadati</taxon>
        <taxon>Thermodesulfobacteriota</taxon>
        <taxon>Desulfobacteria</taxon>
        <taxon>Desulfobacterales</taxon>
        <taxon>Desulfolunaceae</taxon>
        <taxon>Desulfoluna</taxon>
    </lineage>
</organism>
<dbReference type="PANTHER" id="PTHR36837">
    <property type="entry name" value="POLY(3-HYDROXYALKANOATE) POLYMERASE SUBUNIT PHAC"/>
    <property type="match status" value="1"/>
</dbReference>
<gene>
    <name evidence="1" type="ORF">DSLASN_33020</name>
</gene>
<dbReference type="InterPro" id="IPR051321">
    <property type="entry name" value="PHA/PHB_synthase"/>
</dbReference>
<evidence type="ECO:0000313" key="1">
    <source>
        <dbReference type="EMBL" id="BCS97670.1"/>
    </source>
</evidence>
<dbReference type="Proteomes" id="UP001320148">
    <property type="component" value="Chromosome"/>
</dbReference>
<dbReference type="SUPFAM" id="SSF53474">
    <property type="entry name" value="alpha/beta-Hydrolases"/>
    <property type="match status" value="1"/>
</dbReference>
<keyword evidence="2" id="KW-1185">Reference proteome</keyword>
<protein>
    <submittedName>
        <fullName evidence="1">3-hydroxyalkanoate synthetase</fullName>
    </submittedName>
</protein>